<reference evidence="2" key="1">
    <citation type="submission" date="2020-10" db="EMBL/GenBank/DDBJ databases">
        <authorList>
            <person name="Gilroy R."/>
        </authorList>
    </citation>
    <scope>NUCLEOTIDE SEQUENCE</scope>
    <source>
        <strain evidence="2">CHK154-7741</strain>
    </source>
</reference>
<protein>
    <submittedName>
        <fullName evidence="2">Uncharacterized protein</fullName>
    </submittedName>
</protein>
<accession>A0A9D1SQT6</accession>
<evidence type="ECO:0000256" key="1">
    <source>
        <dbReference type="SAM" id="Phobius"/>
    </source>
</evidence>
<feature type="transmembrane region" description="Helical" evidence="1">
    <location>
        <begin position="70"/>
        <end position="88"/>
    </location>
</feature>
<sequence>MKINEIKNNNPNNKIKHSTKIAAMTGSAIGVTTAVTLISRGHGVKIPSTLKHPNGLVNILKNIELKEKDVIAIASSSIAGGLAGGLITDKKNAKAKVKEGIVQLIGNYIVPTIAVGGGIKLNKALNKKYNFPPITRPIQFLFGMTSLIAGVVAGNKISREMNKQMFKEDHYRKLTWKDWAVQFDNVCLVTSISNAGTQLAKMASRFIPFAHLAPGYQVGVKQADLNINA</sequence>
<dbReference type="AlphaFoldDB" id="A0A9D1SQT6"/>
<organism evidence="2 3">
    <name type="scientific">Candidatus Limenecus avicola</name>
    <dbReference type="NCBI Taxonomy" id="2840847"/>
    <lineage>
        <taxon>Bacteria</taxon>
        <taxon>Bacillati</taxon>
        <taxon>Bacillota</taxon>
        <taxon>Clostridia</taxon>
        <taxon>Eubacteriales</taxon>
        <taxon>Clostridiaceae</taxon>
        <taxon>Clostridiaceae incertae sedis</taxon>
        <taxon>Candidatus Limenecus</taxon>
    </lineage>
</organism>
<keyword evidence="1" id="KW-0472">Membrane</keyword>
<dbReference type="EMBL" id="DVOD01000018">
    <property type="protein sequence ID" value="HIU92005.1"/>
    <property type="molecule type" value="Genomic_DNA"/>
</dbReference>
<feature type="transmembrane region" description="Helical" evidence="1">
    <location>
        <begin position="21"/>
        <end position="39"/>
    </location>
</feature>
<dbReference type="Proteomes" id="UP000886748">
    <property type="component" value="Unassembled WGS sequence"/>
</dbReference>
<keyword evidence="1" id="KW-0812">Transmembrane</keyword>
<reference evidence="2" key="2">
    <citation type="journal article" date="2021" name="PeerJ">
        <title>Extensive microbial diversity within the chicken gut microbiome revealed by metagenomics and culture.</title>
        <authorList>
            <person name="Gilroy R."/>
            <person name="Ravi A."/>
            <person name="Getino M."/>
            <person name="Pursley I."/>
            <person name="Horton D.L."/>
            <person name="Alikhan N.F."/>
            <person name="Baker D."/>
            <person name="Gharbi K."/>
            <person name="Hall N."/>
            <person name="Watson M."/>
            <person name="Adriaenssens E.M."/>
            <person name="Foster-Nyarko E."/>
            <person name="Jarju S."/>
            <person name="Secka A."/>
            <person name="Antonio M."/>
            <person name="Oren A."/>
            <person name="Chaudhuri R.R."/>
            <person name="La Ragione R."/>
            <person name="Hildebrand F."/>
            <person name="Pallen M.J."/>
        </authorList>
    </citation>
    <scope>NUCLEOTIDE SEQUENCE</scope>
    <source>
        <strain evidence="2">CHK154-7741</strain>
    </source>
</reference>
<gene>
    <name evidence="2" type="ORF">IAD26_02600</name>
</gene>
<proteinExistence type="predicted"/>
<feature type="transmembrane region" description="Helical" evidence="1">
    <location>
        <begin position="139"/>
        <end position="157"/>
    </location>
</feature>
<name>A0A9D1SQT6_9CLOT</name>
<evidence type="ECO:0000313" key="2">
    <source>
        <dbReference type="EMBL" id="HIU92005.1"/>
    </source>
</evidence>
<comment type="caution">
    <text evidence="2">The sequence shown here is derived from an EMBL/GenBank/DDBJ whole genome shotgun (WGS) entry which is preliminary data.</text>
</comment>
<evidence type="ECO:0000313" key="3">
    <source>
        <dbReference type="Proteomes" id="UP000886748"/>
    </source>
</evidence>
<feature type="transmembrane region" description="Helical" evidence="1">
    <location>
        <begin position="100"/>
        <end position="119"/>
    </location>
</feature>
<keyword evidence="1" id="KW-1133">Transmembrane helix</keyword>